<protein>
    <recommendedName>
        <fullName evidence="2">HTH cro/C1-type domain-containing protein</fullName>
    </recommendedName>
</protein>
<dbReference type="InterPro" id="IPR011051">
    <property type="entry name" value="RmlC_Cupin_sf"/>
</dbReference>
<dbReference type="GO" id="GO:0003677">
    <property type="term" value="F:DNA binding"/>
    <property type="evidence" value="ECO:0007669"/>
    <property type="project" value="UniProtKB-KW"/>
</dbReference>
<dbReference type="PROSITE" id="PS50943">
    <property type="entry name" value="HTH_CROC1"/>
    <property type="match status" value="1"/>
</dbReference>
<dbReference type="Gene3D" id="2.60.120.10">
    <property type="entry name" value="Jelly Rolls"/>
    <property type="match status" value="1"/>
</dbReference>
<dbReference type="InterPro" id="IPR010982">
    <property type="entry name" value="Lambda_DNA-bd_dom_sf"/>
</dbReference>
<reference evidence="3 4" key="1">
    <citation type="journal article" date="2016" name="Nat. Commun.">
        <title>Thousands of microbial genomes shed light on interconnected biogeochemical processes in an aquifer system.</title>
        <authorList>
            <person name="Anantharaman K."/>
            <person name="Brown C.T."/>
            <person name="Hug L.A."/>
            <person name="Sharon I."/>
            <person name="Castelle C.J."/>
            <person name="Probst A.J."/>
            <person name="Thomas B.C."/>
            <person name="Singh A."/>
            <person name="Wilkins M.J."/>
            <person name="Karaoz U."/>
            <person name="Brodie E.L."/>
            <person name="Williams K.H."/>
            <person name="Hubbard S.S."/>
            <person name="Banfield J.F."/>
        </authorList>
    </citation>
    <scope>NUCLEOTIDE SEQUENCE [LARGE SCALE GENOMIC DNA]</scope>
</reference>
<evidence type="ECO:0000313" key="4">
    <source>
        <dbReference type="Proteomes" id="UP000179266"/>
    </source>
</evidence>
<dbReference type="Gene3D" id="1.10.260.40">
    <property type="entry name" value="lambda repressor-like DNA-binding domains"/>
    <property type="match status" value="1"/>
</dbReference>
<dbReference type="InterPro" id="IPR013096">
    <property type="entry name" value="Cupin_2"/>
</dbReference>
<comment type="caution">
    <text evidence="3">The sequence shown here is derived from an EMBL/GenBank/DDBJ whole genome shotgun (WGS) entry which is preliminary data.</text>
</comment>
<evidence type="ECO:0000256" key="1">
    <source>
        <dbReference type="ARBA" id="ARBA00023125"/>
    </source>
</evidence>
<dbReference type="Pfam" id="PF01381">
    <property type="entry name" value="HTH_3"/>
    <property type="match status" value="1"/>
</dbReference>
<dbReference type="InterPro" id="IPR014710">
    <property type="entry name" value="RmlC-like_jellyroll"/>
</dbReference>
<dbReference type="CDD" id="cd02209">
    <property type="entry name" value="cupin_XRE_C"/>
    <property type="match status" value="1"/>
</dbReference>
<evidence type="ECO:0000313" key="3">
    <source>
        <dbReference type="EMBL" id="OGL48931.1"/>
    </source>
</evidence>
<dbReference type="SUPFAM" id="SSF47413">
    <property type="entry name" value="lambda repressor-like DNA-binding domains"/>
    <property type="match status" value="1"/>
</dbReference>
<dbReference type="AlphaFoldDB" id="A0A1F7S5B9"/>
<dbReference type="InterPro" id="IPR001387">
    <property type="entry name" value="Cro/C1-type_HTH"/>
</dbReference>
<dbReference type="Proteomes" id="UP000179266">
    <property type="component" value="Unassembled WGS sequence"/>
</dbReference>
<accession>A0A1F7S5B9</accession>
<gene>
    <name evidence="3" type="ORF">A2161_00230</name>
</gene>
<evidence type="ECO:0000259" key="2">
    <source>
        <dbReference type="PROSITE" id="PS50943"/>
    </source>
</evidence>
<dbReference type="EMBL" id="MGDD01000025">
    <property type="protein sequence ID" value="OGL48931.1"/>
    <property type="molecule type" value="Genomic_DNA"/>
</dbReference>
<name>A0A1F7S5B9_9BACT</name>
<organism evidence="3 4">
    <name type="scientific">Candidatus Schekmanbacteria bacterium RBG_13_48_7</name>
    <dbReference type="NCBI Taxonomy" id="1817878"/>
    <lineage>
        <taxon>Bacteria</taxon>
        <taxon>Candidatus Schekmaniibacteriota</taxon>
    </lineage>
</organism>
<dbReference type="SUPFAM" id="SSF51182">
    <property type="entry name" value="RmlC-like cupins"/>
    <property type="match status" value="1"/>
</dbReference>
<proteinExistence type="predicted"/>
<dbReference type="PANTHER" id="PTHR46797:SF19">
    <property type="entry name" value="BLL2473 PROTEIN"/>
    <property type="match status" value="1"/>
</dbReference>
<dbReference type="GO" id="GO:0003700">
    <property type="term" value="F:DNA-binding transcription factor activity"/>
    <property type="evidence" value="ECO:0007669"/>
    <property type="project" value="TreeGrafter"/>
</dbReference>
<dbReference type="GO" id="GO:0005829">
    <property type="term" value="C:cytosol"/>
    <property type="evidence" value="ECO:0007669"/>
    <property type="project" value="TreeGrafter"/>
</dbReference>
<dbReference type="InterPro" id="IPR050807">
    <property type="entry name" value="TransReg_Diox_bact_type"/>
</dbReference>
<feature type="domain" description="HTH cro/C1-type" evidence="2">
    <location>
        <begin position="17"/>
        <end position="71"/>
    </location>
</feature>
<dbReference type="Pfam" id="PF07883">
    <property type="entry name" value="Cupin_2"/>
    <property type="match status" value="1"/>
</dbReference>
<dbReference type="SMART" id="SM00530">
    <property type="entry name" value="HTH_XRE"/>
    <property type="match status" value="1"/>
</dbReference>
<dbReference type="CDD" id="cd00093">
    <property type="entry name" value="HTH_XRE"/>
    <property type="match status" value="1"/>
</dbReference>
<sequence>MGVRRKSPEEIKVSQKIRELRQIQGLTLRDIAEKTSLSAALISQIENNIVSPPIATLLKIAKALEVKIGYFFEDSAGNHPGYVVTRKSERHSVYRQGSEYGYSYFLLAHGIKEKDMEPFFVTFSGGDFEKDGFFRHDGEEFVFLLKGKVEYQIGENVVTLLKGDSLYLDSNLPHRARCLKKGESQALVVLHTMQP</sequence>
<dbReference type="PANTHER" id="PTHR46797">
    <property type="entry name" value="HTH-TYPE TRANSCRIPTIONAL REGULATOR"/>
    <property type="match status" value="1"/>
</dbReference>
<keyword evidence="1" id="KW-0238">DNA-binding</keyword>